<organism evidence="2 3">
    <name type="scientific">Sphingomonas glacialis</name>
    <dbReference type="NCBI Taxonomy" id="658225"/>
    <lineage>
        <taxon>Bacteria</taxon>
        <taxon>Pseudomonadati</taxon>
        <taxon>Pseudomonadota</taxon>
        <taxon>Alphaproteobacteria</taxon>
        <taxon>Sphingomonadales</taxon>
        <taxon>Sphingomonadaceae</taxon>
        <taxon>Sphingomonas</taxon>
    </lineage>
</organism>
<dbReference type="SMART" id="SM01119">
    <property type="entry name" value="D-ser_dehydrat"/>
    <property type="match status" value="1"/>
</dbReference>
<gene>
    <name evidence="2" type="ORF">EAH76_15140</name>
</gene>
<dbReference type="PANTHER" id="PTHR28004">
    <property type="entry name" value="ZGC:162816-RELATED"/>
    <property type="match status" value="1"/>
</dbReference>
<reference evidence="2 3" key="1">
    <citation type="journal article" date="2019" name="Environ. Microbiol.">
        <title>Species interactions and distinct microbial communities in high Arctic permafrost affected cryosols are associated with the CH4 and CO2 gas fluxes.</title>
        <authorList>
            <person name="Altshuler I."/>
            <person name="Hamel J."/>
            <person name="Turney S."/>
            <person name="Magnuson E."/>
            <person name="Levesque R."/>
            <person name="Greer C."/>
            <person name="Whyte L.G."/>
        </authorList>
    </citation>
    <scope>NUCLEOTIDE SEQUENCE [LARGE SCALE GENOMIC DNA]</scope>
    <source>
        <strain evidence="2 3">E6.1</strain>
    </source>
</reference>
<keyword evidence="3" id="KW-1185">Reference proteome</keyword>
<protein>
    <recommendedName>
        <fullName evidence="1">D-serine dehydratase-like domain-containing protein</fullName>
    </recommendedName>
</protein>
<evidence type="ECO:0000313" key="3">
    <source>
        <dbReference type="Proteomes" id="UP000319931"/>
    </source>
</evidence>
<proteinExistence type="predicted"/>
<dbReference type="Pfam" id="PF14031">
    <property type="entry name" value="D-ser_dehydrat"/>
    <property type="match status" value="1"/>
</dbReference>
<evidence type="ECO:0000313" key="2">
    <source>
        <dbReference type="EMBL" id="TPG52052.1"/>
    </source>
</evidence>
<evidence type="ECO:0000259" key="1">
    <source>
        <dbReference type="SMART" id="SM01119"/>
    </source>
</evidence>
<dbReference type="InterPro" id="IPR042208">
    <property type="entry name" value="D-ser_dehydrat-like_sf"/>
</dbReference>
<dbReference type="GO" id="GO:0008721">
    <property type="term" value="F:D-serine ammonia-lyase activity"/>
    <property type="evidence" value="ECO:0007669"/>
    <property type="project" value="TreeGrafter"/>
</dbReference>
<name>A0A502FRZ7_9SPHN</name>
<dbReference type="GO" id="GO:0036088">
    <property type="term" value="P:D-serine catabolic process"/>
    <property type="evidence" value="ECO:0007669"/>
    <property type="project" value="TreeGrafter"/>
</dbReference>
<accession>A0A502FRZ7</accession>
<comment type="caution">
    <text evidence="2">The sequence shown here is derived from an EMBL/GenBank/DDBJ whole genome shotgun (WGS) entry which is preliminary data.</text>
</comment>
<sequence>MRSDPDHAKLCWPIRCERNRPLSGRGRSVLWHVVPRAAEDPSGVVEVRAGIFGFFDLAMAGIGVCCIEDIALSVLATGISHQHNKGWILADAGWMAMARDCGAAKHEVDQGYGLVCDLSANPYRNVIVSECSLEPGIMTIRPGSLGMPPDLAIGRRARNLPNHSCATGAQHDRYHVVNGSANLWTAIWPHFGGW</sequence>
<dbReference type="PANTHER" id="PTHR28004:SF2">
    <property type="entry name" value="D-SERINE DEHYDRATASE"/>
    <property type="match status" value="1"/>
</dbReference>
<dbReference type="Proteomes" id="UP000319931">
    <property type="component" value="Unassembled WGS sequence"/>
</dbReference>
<dbReference type="OrthoDB" id="9772497at2"/>
<dbReference type="EMBL" id="RCZC01000004">
    <property type="protein sequence ID" value="TPG52052.1"/>
    <property type="molecule type" value="Genomic_DNA"/>
</dbReference>
<feature type="domain" description="D-serine dehydratase-like" evidence="1">
    <location>
        <begin position="71"/>
        <end position="178"/>
    </location>
</feature>
<dbReference type="InterPro" id="IPR051466">
    <property type="entry name" value="D-amino_acid_metab_enzyme"/>
</dbReference>
<dbReference type="Gene3D" id="2.40.37.20">
    <property type="entry name" value="D-serine dehydratase-like domain"/>
    <property type="match status" value="1"/>
</dbReference>
<dbReference type="InterPro" id="IPR026956">
    <property type="entry name" value="D-ser_dehydrat-like_dom"/>
</dbReference>
<dbReference type="AlphaFoldDB" id="A0A502FRZ7"/>